<evidence type="ECO:0000313" key="1">
    <source>
        <dbReference type="Proteomes" id="UP000079169"/>
    </source>
</evidence>
<protein>
    <submittedName>
        <fullName evidence="2">Uncharacterized protein LOC113469520</fullName>
    </submittedName>
</protein>
<dbReference type="RefSeq" id="XP_026683100.1">
    <property type="nucleotide sequence ID" value="XM_026827299.1"/>
</dbReference>
<keyword evidence="1" id="KW-1185">Reference proteome</keyword>
<dbReference type="Proteomes" id="UP000079169">
    <property type="component" value="Unplaced"/>
</dbReference>
<accession>A0A3Q0J8Q1</accession>
<dbReference type="GeneID" id="113469520"/>
<evidence type="ECO:0000313" key="2">
    <source>
        <dbReference type="RefSeq" id="XP_026683100.1"/>
    </source>
</evidence>
<name>A0A3Q0J8Q1_DIACI</name>
<dbReference type="KEGG" id="dci:113469520"/>
<dbReference type="PaxDb" id="121845-A0A3Q0J8Q1"/>
<gene>
    <name evidence="2" type="primary">LOC113469520</name>
</gene>
<organism evidence="1 2">
    <name type="scientific">Diaphorina citri</name>
    <name type="common">Asian citrus psyllid</name>
    <dbReference type="NCBI Taxonomy" id="121845"/>
    <lineage>
        <taxon>Eukaryota</taxon>
        <taxon>Metazoa</taxon>
        <taxon>Ecdysozoa</taxon>
        <taxon>Arthropoda</taxon>
        <taxon>Hexapoda</taxon>
        <taxon>Insecta</taxon>
        <taxon>Pterygota</taxon>
        <taxon>Neoptera</taxon>
        <taxon>Paraneoptera</taxon>
        <taxon>Hemiptera</taxon>
        <taxon>Sternorrhyncha</taxon>
        <taxon>Psylloidea</taxon>
        <taxon>Psyllidae</taxon>
        <taxon>Diaphorininae</taxon>
        <taxon>Diaphorina</taxon>
    </lineage>
</organism>
<reference evidence="2" key="1">
    <citation type="submission" date="2025-08" db="UniProtKB">
        <authorList>
            <consortium name="RefSeq"/>
        </authorList>
    </citation>
    <scope>IDENTIFICATION</scope>
</reference>
<dbReference type="AlphaFoldDB" id="A0A3Q0J8Q1"/>
<proteinExistence type="predicted"/>
<sequence length="146" mass="16768">MTKPCIKLDLTKPRVELVNISTDFLKSIIKLTNIITTMTMTTKPRVKLVNIITMKFVTQAMNNENNITITFVAKVINRKFGIRTKINSDKTIFMVEAIFLFKIDTFLINTFVNIIQVMDFMAPNITLFIKDTTFPAKIVSENDKLN</sequence>